<keyword evidence="3" id="KW-1185">Reference proteome</keyword>
<dbReference type="GeneID" id="17295403"/>
<accession>L1IS52</accession>
<dbReference type="eggNOG" id="ENOG502SFM0">
    <property type="taxonomic scope" value="Eukaryota"/>
</dbReference>
<evidence type="ECO:0000313" key="2">
    <source>
        <dbReference type="EnsemblProtists" id="EKX38655"/>
    </source>
</evidence>
<reference evidence="3" key="2">
    <citation type="submission" date="2012-11" db="EMBL/GenBank/DDBJ databases">
        <authorList>
            <person name="Kuo A."/>
            <person name="Curtis B.A."/>
            <person name="Tanifuji G."/>
            <person name="Burki F."/>
            <person name="Gruber A."/>
            <person name="Irimia M."/>
            <person name="Maruyama S."/>
            <person name="Arias M.C."/>
            <person name="Ball S.G."/>
            <person name="Gile G.H."/>
            <person name="Hirakawa Y."/>
            <person name="Hopkins J.F."/>
            <person name="Rensing S.A."/>
            <person name="Schmutz J."/>
            <person name="Symeonidi A."/>
            <person name="Elias M."/>
            <person name="Eveleigh R.J."/>
            <person name="Herman E.K."/>
            <person name="Klute M.J."/>
            <person name="Nakayama T."/>
            <person name="Obornik M."/>
            <person name="Reyes-Prieto A."/>
            <person name="Armbrust E.V."/>
            <person name="Aves S.J."/>
            <person name="Beiko R.G."/>
            <person name="Coutinho P."/>
            <person name="Dacks J.B."/>
            <person name="Durnford D.G."/>
            <person name="Fast N.M."/>
            <person name="Green B.R."/>
            <person name="Grisdale C."/>
            <person name="Hempe F."/>
            <person name="Henrissat B."/>
            <person name="Hoppner M.P."/>
            <person name="Ishida K.-I."/>
            <person name="Kim E."/>
            <person name="Koreny L."/>
            <person name="Kroth P.G."/>
            <person name="Liu Y."/>
            <person name="Malik S.-B."/>
            <person name="Maier U.G."/>
            <person name="McRose D."/>
            <person name="Mock T."/>
            <person name="Neilson J.A."/>
            <person name="Onodera N.T."/>
            <person name="Poole A.M."/>
            <person name="Pritham E.J."/>
            <person name="Richards T.A."/>
            <person name="Rocap G."/>
            <person name="Roy S.W."/>
            <person name="Sarai C."/>
            <person name="Schaack S."/>
            <person name="Shirato S."/>
            <person name="Slamovits C.H."/>
            <person name="Spencer D.F."/>
            <person name="Suzuki S."/>
            <person name="Worden A.Z."/>
            <person name="Zauner S."/>
            <person name="Barry K."/>
            <person name="Bell C."/>
            <person name="Bharti A.K."/>
            <person name="Crow J.A."/>
            <person name="Grimwood J."/>
            <person name="Kramer R."/>
            <person name="Lindquist E."/>
            <person name="Lucas S."/>
            <person name="Salamov A."/>
            <person name="McFadden G.I."/>
            <person name="Lane C.E."/>
            <person name="Keeling P.J."/>
            <person name="Gray M.W."/>
            <person name="Grigoriev I.V."/>
            <person name="Archibald J.M."/>
        </authorList>
    </citation>
    <scope>NUCLEOTIDE SEQUENCE</scope>
    <source>
        <strain evidence="3">CCMP2712</strain>
    </source>
</reference>
<dbReference type="Pfam" id="PF18143">
    <property type="entry name" value="HAD_SAK_2"/>
    <property type="match status" value="1"/>
</dbReference>
<evidence type="ECO:0000313" key="3">
    <source>
        <dbReference type="Proteomes" id="UP000011087"/>
    </source>
</evidence>
<dbReference type="EMBL" id="JH993046">
    <property type="protein sequence ID" value="EKX38655.1"/>
    <property type="molecule type" value="Genomic_DNA"/>
</dbReference>
<dbReference type="AlphaFoldDB" id="L1IS52"/>
<dbReference type="OMA" id="WISATPS"/>
<dbReference type="EnsemblProtists" id="EKX38655">
    <property type="protein sequence ID" value="EKX38655"/>
    <property type="gene ID" value="GUITHDRAFT_115203"/>
</dbReference>
<dbReference type="KEGG" id="gtt:GUITHDRAFT_115203"/>
<sequence length="194" mass="22019">MKDAATNGDSDDTSSSESVAAAPAAPAAIFPLSCMRSLAMIVEATGCVLVLSSTWRRRREWQEQILQEFRTFSSQHDEQGPLSGIERFDLITPIASGSRRQDEILRWLNLEDEEEVVNGVVESQETERRRIRVRSWVALDDEDLLDGEKEERRSLLEEHVVRVDCRQGLTIEDAELAITMLMKQKDGEKKSKQN</sequence>
<proteinExistence type="predicted"/>
<organism evidence="1">
    <name type="scientific">Guillardia theta (strain CCMP2712)</name>
    <name type="common">Cryptophyte</name>
    <dbReference type="NCBI Taxonomy" id="905079"/>
    <lineage>
        <taxon>Eukaryota</taxon>
        <taxon>Cryptophyceae</taxon>
        <taxon>Pyrenomonadales</taxon>
        <taxon>Geminigeraceae</taxon>
        <taxon>Guillardia</taxon>
    </lineage>
</organism>
<dbReference type="OrthoDB" id="410307at2759"/>
<dbReference type="PaxDb" id="55529-EKX38655"/>
<reference evidence="2" key="3">
    <citation type="submission" date="2015-06" db="UniProtKB">
        <authorList>
            <consortium name="EnsemblProtists"/>
        </authorList>
    </citation>
    <scope>IDENTIFICATION</scope>
</reference>
<reference evidence="1 3" key="1">
    <citation type="journal article" date="2012" name="Nature">
        <title>Algal genomes reveal evolutionary mosaicism and the fate of nucleomorphs.</title>
        <authorList>
            <consortium name="DOE Joint Genome Institute"/>
            <person name="Curtis B.A."/>
            <person name="Tanifuji G."/>
            <person name="Burki F."/>
            <person name="Gruber A."/>
            <person name="Irimia M."/>
            <person name="Maruyama S."/>
            <person name="Arias M.C."/>
            <person name="Ball S.G."/>
            <person name="Gile G.H."/>
            <person name="Hirakawa Y."/>
            <person name="Hopkins J.F."/>
            <person name="Kuo A."/>
            <person name="Rensing S.A."/>
            <person name="Schmutz J."/>
            <person name="Symeonidi A."/>
            <person name="Elias M."/>
            <person name="Eveleigh R.J."/>
            <person name="Herman E.K."/>
            <person name="Klute M.J."/>
            <person name="Nakayama T."/>
            <person name="Obornik M."/>
            <person name="Reyes-Prieto A."/>
            <person name="Armbrust E.V."/>
            <person name="Aves S.J."/>
            <person name="Beiko R.G."/>
            <person name="Coutinho P."/>
            <person name="Dacks J.B."/>
            <person name="Durnford D.G."/>
            <person name="Fast N.M."/>
            <person name="Green B.R."/>
            <person name="Grisdale C.J."/>
            <person name="Hempel F."/>
            <person name="Henrissat B."/>
            <person name="Hoppner M.P."/>
            <person name="Ishida K."/>
            <person name="Kim E."/>
            <person name="Koreny L."/>
            <person name="Kroth P.G."/>
            <person name="Liu Y."/>
            <person name="Malik S.B."/>
            <person name="Maier U.G."/>
            <person name="McRose D."/>
            <person name="Mock T."/>
            <person name="Neilson J.A."/>
            <person name="Onodera N.T."/>
            <person name="Poole A.M."/>
            <person name="Pritham E.J."/>
            <person name="Richards T.A."/>
            <person name="Rocap G."/>
            <person name="Roy S.W."/>
            <person name="Sarai C."/>
            <person name="Schaack S."/>
            <person name="Shirato S."/>
            <person name="Slamovits C.H."/>
            <person name="Spencer D.F."/>
            <person name="Suzuki S."/>
            <person name="Worden A.Z."/>
            <person name="Zauner S."/>
            <person name="Barry K."/>
            <person name="Bell C."/>
            <person name="Bharti A.K."/>
            <person name="Crow J.A."/>
            <person name="Grimwood J."/>
            <person name="Kramer R."/>
            <person name="Lindquist E."/>
            <person name="Lucas S."/>
            <person name="Salamov A."/>
            <person name="McFadden G.I."/>
            <person name="Lane C.E."/>
            <person name="Keeling P.J."/>
            <person name="Gray M.W."/>
            <person name="Grigoriev I.V."/>
            <person name="Archibald J.M."/>
        </authorList>
    </citation>
    <scope>NUCLEOTIDE SEQUENCE</scope>
    <source>
        <strain evidence="1 3">CCMP2712</strain>
    </source>
</reference>
<gene>
    <name evidence="1" type="ORF">GUITHDRAFT_115203</name>
</gene>
<dbReference type="HOGENOM" id="CLU_1404920_0_0_1"/>
<dbReference type="Proteomes" id="UP000011087">
    <property type="component" value="Unassembled WGS sequence"/>
</dbReference>
<evidence type="ECO:0000313" key="1">
    <source>
        <dbReference type="EMBL" id="EKX38655.1"/>
    </source>
</evidence>
<name>L1IS52_GUITC</name>
<dbReference type="RefSeq" id="XP_005825635.1">
    <property type="nucleotide sequence ID" value="XM_005825578.1"/>
</dbReference>
<protein>
    <submittedName>
        <fullName evidence="1 2">Uncharacterized protein</fullName>
    </submittedName>
</protein>